<keyword evidence="1" id="KW-0812">Transmembrane</keyword>
<organism evidence="2 3">
    <name type="scientific">Actinomycetospora succinea</name>
    <dbReference type="NCBI Taxonomy" id="663603"/>
    <lineage>
        <taxon>Bacteria</taxon>
        <taxon>Bacillati</taxon>
        <taxon>Actinomycetota</taxon>
        <taxon>Actinomycetes</taxon>
        <taxon>Pseudonocardiales</taxon>
        <taxon>Pseudonocardiaceae</taxon>
        <taxon>Actinomycetospora</taxon>
    </lineage>
</organism>
<keyword evidence="1" id="KW-1133">Transmembrane helix</keyword>
<keyword evidence="3" id="KW-1185">Reference proteome</keyword>
<proteinExistence type="predicted"/>
<feature type="transmembrane region" description="Helical" evidence="1">
    <location>
        <begin position="435"/>
        <end position="454"/>
    </location>
</feature>
<protein>
    <submittedName>
        <fullName evidence="2">Uncharacterized protein</fullName>
    </submittedName>
</protein>
<dbReference type="AlphaFoldDB" id="A0A4V3D8A4"/>
<gene>
    <name evidence="2" type="ORF">EV188_109115</name>
</gene>
<feature type="transmembrane region" description="Helical" evidence="1">
    <location>
        <begin position="242"/>
        <end position="265"/>
    </location>
</feature>
<feature type="transmembrane region" description="Helical" evidence="1">
    <location>
        <begin position="118"/>
        <end position="137"/>
    </location>
</feature>
<feature type="transmembrane region" description="Helical" evidence="1">
    <location>
        <begin position="20"/>
        <end position="40"/>
    </location>
</feature>
<feature type="transmembrane region" description="Helical" evidence="1">
    <location>
        <begin position="218"/>
        <end position="235"/>
    </location>
</feature>
<evidence type="ECO:0000313" key="3">
    <source>
        <dbReference type="Proteomes" id="UP000295705"/>
    </source>
</evidence>
<evidence type="ECO:0000313" key="2">
    <source>
        <dbReference type="EMBL" id="TDQ50907.1"/>
    </source>
</evidence>
<feature type="transmembrane region" description="Helical" evidence="1">
    <location>
        <begin position="170"/>
        <end position="189"/>
    </location>
</feature>
<name>A0A4V3D8A4_9PSEU</name>
<feature type="transmembrane region" description="Helical" evidence="1">
    <location>
        <begin position="404"/>
        <end position="423"/>
    </location>
</feature>
<sequence>MGAVTTGAGANDVPTGRHRVVLAVGAGVLAASVVVLTLGLPTGRPVGVEDNGDGFRLYCGLGLIPRTVDRLAAWKGGVVTDFAVGAPICGSSTPSSATLVLQAAVLGHDGSFALTTVGWWYAVLVGVVVGVAAWAASAGGLWRTAVLVVPVAPLALAPFTRLFVSTYAEPAGLLGALAVACGVAGVMVTRRAQRRARTVALVLVAVGGAVAATAKPAYLPVLVAAVVVCAVVRVGRRRPWRVVGPAIALVAVVLTAWPVAAAVTFQNQVYEGANVHDVVFTLALTELGPAATSELGLPPEAAALTGDGYFNAPPRATADWWVRAIRDEPDATRAAAYTALARDPAVLLRAVGVGLQATTGADLPYLAAGPGDVTRPSPPGGDPGWSGAEQPELHFVLGATRVPWLPTALVLLALGAAVSTVAWRRRAPACARWCLAAGLGAATAVGLVVAAVLGDGYFEVFKHVWLAAYLLVLTGLCLLGALARLALPGSRR</sequence>
<accession>A0A4V3D8A4</accession>
<comment type="caution">
    <text evidence="2">The sequence shown here is derived from an EMBL/GenBank/DDBJ whole genome shotgun (WGS) entry which is preliminary data.</text>
</comment>
<feature type="transmembrane region" description="Helical" evidence="1">
    <location>
        <begin position="196"/>
        <end position="212"/>
    </location>
</feature>
<evidence type="ECO:0000256" key="1">
    <source>
        <dbReference type="SAM" id="Phobius"/>
    </source>
</evidence>
<keyword evidence="1" id="KW-0472">Membrane</keyword>
<feature type="transmembrane region" description="Helical" evidence="1">
    <location>
        <begin position="466"/>
        <end position="487"/>
    </location>
</feature>
<dbReference type="EMBL" id="SNYO01000009">
    <property type="protein sequence ID" value="TDQ50907.1"/>
    <property type="molecule type" value="Genomic_DNA"/>
</dbReference>
<dbReference type="Proteomes" id="UP000295705">
    <property type="component" value="Unassembled WGS sequence"/>
</dbReference>
<reference evidence="2 3" key="1">
    <citation type="submission" date="2019-03" db="EMBL/GenBank/DDBJ databases">
        <title>Genomic Encyclopedia of Type Strains, Phase IV (KMG-IV): sequencing the most valuable type-strain genomes for metagenomic binning, comparative biology and taxonomic classification.</title>
        <authorList>
            <person name="Goeker M."/>
        </authorList>
    </citation>
    <scope>NUCLEOTIDE SEQUENCE [LARGE SCALE GENOMIC DNA]</scope>
    <source>
        <strain evidence="2 3">DSM 45775</strain>
    </source>
</reference>
<feature type="transmembrane region" description="Helical" evidence="1">
    <location>
        <begin position="144"/>
        <end position="164"/>
    </location>
</feature>